<evidence type="ECO:0000256" key="2">
    <source>
        <dbReference type="ARBA" id="ARBA00023002"/>
    </source>
</evidence>
<name>A0A2N9XVW1_9NEIS</name>
<evidence type="ECO:0000313" key="4">
    <source>
        <dbReference type="Proteomes" id="UP000229434"/>
    </source>
</evidence>
<organism evidence="3 4">
    <name type="scientific">Snodgrassella alvi</name>
    <dbReference type="NCBI Taxonomy" id="1196083"/>
    <lineage>
        <taxon>Bacteria</taxon>
        <taxon>Pseudomonadati</taxon>
        <taxon>Pseudomonadota</taxon>
        <taxon>Betaproteobacteria</taxon>
        <taxon>Neisseriales</taxon>
        <taxon>Neisseriaceae</taxon>
        <taxon>Snodgrassella</taxon>
    </lineage>
</organism>
<dbReference type="CDD" id="cd05233">
    <property type="entry name" value="SDR_c"/>
    <property type="match status" value="1"/>
</dbReference>
<sequence>MIDVNLKEVLNGMAAVMPIFTRQKFGHIITIYFIANIKSFMGCGVYGVTKFAVRNLIELTQQESATKQTNIRTTTLYPAAINSELLQSITDATLQSMTELYKQVGISPDGSSCKLCYRTAR</sequence>
<accession>A0A2N9XVW1</accession>
<dbReference type="InterPro" id="IPR002347">
    <property type="entry name" value="SDR_fam"/>
</dbReference>
<dbReference type="Gene3D" id="3.40.50.720">
    <property type="entry name" value="NAD(P)-binding Rossmann-like Domain"/>
    <property type="match status" value="1"/>
</dbReference>
<dbReference type="PANTHER" id="PTHR43115">
    <property type="entry name" value="DEHYDROGENASE/REDUCTASE SDR FAMILY MEMBER 11"/>
    <property type="match status" value="1"/>
</dbReference>
<dbReference type="EMBL" id="MEIS01000122">
    <property type="protein sequence ID" value="PIT53701.1"/>
    <property type="molecule type" value="Genomic_DNA"/>
</dbReference>
<dbReference type="InterPro" id="IPR036291">
    <property type="entry name" value="NAD(P)-bd_dom_sf"/>
</dbReference>
<dbReference type="PANTHER" id="PTHR43115:SF4">
    <property type="entry name" value="DEHYDROGENASE_REDUCTASE SDR FAMILY MEMBER 11"/>
    <property type="match status" value="1"/>
</dbReference>
<evidence type="ECO:0000313" key="3">
    <source>
        <dbReference type="EMBL" id="PIT53701.1"/>
    </source>
</evidence>
<proteinExistence type="inferred from homology"/>
<dbReference type="SUPFAM" id="SSF51735">
    <property type="entry name" value="NAD(P)-binding Rossmann-fold domains"/>
    <property type="match status" value="1"/>
</dbReference>
<evidence type="ECO:0000256" key="1">
    <source>
        <dbReference type="ARBA" id="ARBA00006484"/>
    </source>
</evidence>
<comment type="caution">
    <text evidence="3">The sequence shown here is derived from an EMBL/GenBank/DDBJ whole genome shotgun (WGS) entry which is preliminary data.</text>
</comment>
<dbReference type="Proteomes" id="UP000229434">
    <property type="component" value="Unassembled WGS sequence"/>
</dbReference>
<keyword evidence="2" id="KW-0560">Oxidoreductase</keyword>
<protein>
    <submittedName>
        <fullName evidence="3">Uncharacterized protein</fullName>
    </submittedName>
</protein>
<reference evidence="3 4" key="1">
    <citation type="journal article" date="2017" name="MBio">
        <title>Type VI secretion-mediated competition in the bee gut microbiome.</title>
        <authorList>
            <person name="Steele M.I."/>
            <person name="Kwong W.K."/>
            <person name="Powell J.E."/>
            <person name="Whiteley M."/>
            <person name="Moran N.A."/>
        </authorList>
    </citation>
    <scope>NUCLEOTIDE SEQUENCE [LARGE SCALE GENOMIC DNA]</scope>
    <source>
        <strain evidence="3 4">Nev3CBA3</strain>
    </source>
</reference>
<dbReference type="Pfam" id="PF00106">
    <property type="entry name" value="adh_short"/>
    <property type="match status" value="1"/>
</dbReference>
<dbReference type="GO" id="GO:0016491">
    <property type="term" value="F:oxidoreductase activity"/>
    <property type="evidence" value="ECO:0007669"/>
    <property type="project" value="UniProtKB-KW"/>
</dbReference>
<comment type="similarity">
    <text evidence="1">Belongs to the short-chain dehydrogenases/reductases (SDR) family.</text>
</comment>
<dbReference type="AlphaFoldDB" id="A0A2N9XVW1"/>
<gene>
    <name evidence="3" type="ORF">BHC49_11180</name>
</gene>